<organism evidence="1 3">
    <name type="scientific">Rotaria sordida</name>
    <dbReference type="NCBI Taxonomy" id="392033"/>
    <lineage>
        <taxon>Eukaryota</taxon>
        <taxon>Metazoa</taxon>
        <taxon>Spiralia</taxon>
        <taxon>Gnathifera</taxon>
        <taxon>Rotifera</taxon>
        <taxon>Eurotatoria</taxon>
        <taxon>Bdelloidea</taxon>
        <taxon>Philodinida</taxon>
        <taxon>Philodinidae</taxon>
        <taxon>Rotaria</taxon>
    </lineage>
</organism>
<comment type="caution">
    <text evidence="1">The sequence shown here is derived from an EMBL/GenBank/DDBJ whole genome shotgun (WGS) entry which is preliminary data.</text>
</comment>
<accession>A0A814A912</accession>
<sequence>MNLYHQIFRLPVLKYCKLLCKHYVLHRSLPVATNEYSPIECLVIKHRLQLHEVNALLSYVPQLRRLSLHCEPRSSDTRIVSPSIYLNHLTHISLNIQYCPFNQLESIMESLFHQVQILYISVWSDDDGTYFDAN</sequence>
<evidence type="ECO:0000313" key="3">
    <source>
        <dbReference type="Proteomes" id="UP000663864"/>
    </source>
</evidence>
<dbReference type="Proteomes" id="UP000663836">
    <property type="component" value="Unassembled WGS sequence"/>
</dbReference>
<gene>
    <name evidence="2" type="ORF">JBS370_LOCUS20168</name>
    <name evidence="1" type="ORF">ZHD862_LOCUS7850</name>
</gene>
<dbReference type="EMBL" id="CAJOBD010002509">
    <property type="protein sequence ID" value="CAF3887196.1"/>
    <property type="molecule type" value="Genomic_DNA"/>
</dbReference>
<protein>
    <submittedName>
        <fullName evidence="1">Uncharacterized protein</fullName>
    </submittedName>
</protein>
<evidence type="ECO:0000313" key="1">
    <source>
        <dbReference type="EMBL" id="CAF0910230.1"/>
    </source>
</evidence>
<dbReference type="Proteomes" id="UP000663864">
    <property type="component" value="Unassembled WGS sequence"/>
</dbReference>
<reference evidence="1" key="1">
    <citation type="submission" date="2021-02" db="EMBL/GenBank/DDBJ databases">
        <authorList>
            <person name="Nowell W R."/>
        </authorList>
    </citation>
    <scope>NUCLEOTIDE SEQUENCE</scope>
</reference>
<name>A0A814A912_9BILA</name>
<proteinExistence type="predicted"/>
<dbReference type="AlphaFoldDB" id="A0A814A912"/>
<evidence type="ECO:0000313" key="2">
    <source>
        <dbReference type="EMBL" id="CAF3887196.1"/>
    </source>
</evidence>
<dbReference type="EMBL" id="CAJNOT010000245">
    <property type="protein sequence ID" value="CAF0910230.1"/>
    <property type="molecule type" value="Genomic_DNA"/>
</dbReference>